<proteinExistence type="predicted"/>
<keyword evidence="3" id="KW-1185">Reference proteome</keyword>
<evidence type="ECO:0000313" key="3">
    <source>
        <dbReference type="Proteomes" id="UP001497623"/>
    </source>
</evidence>
<dbReference type="SMART" id="SM00034">
    <property type="entry name" value="CLECT"/>
    <property type="match status" value="1"/>
</dbReference>
<dbReference type="EMBL" id="CAXKWB010009930">
    <property type="protein sequence ID" value="CAL4096311.1"/>
    <property type="molecule type" value="Genomic_DNA"/>
</dbReference>
<comment type="caution">
    <text evidence="2">The sequence shown here is derived from an EMBL/GenBank/DDBJ whole genome shotgun (WGS) entry which is preliminary data.</text>
</comment>
<dbReference type="InterPro" id="IPR001304">
    <property type="entry name" value="C-type_lectin-like"/>
</dbReference>
<dbReference type="CDD" id="cd00037">
    <property type="entry name" value="CLECT"/>
    <property type="match status" value="1"/>
</dbReference>
<dbReference type="SUPFAM" id="SSF56436">
    <property type="entry name" value="C-type lectin-like"/>
    <property type="match status" value="1"/>
</dbReference>
<evidence type="ECO:0000259" key="1">
    <source>
        <dbReference type="PROSITE" id="PS50041"/>
    </source>
</evidence>
<dbReference type="InterPro" id="IPR016187">
    <property type="entry name" value="CTDL_fold"/>
</dbReference>
<protein>
    <recommendedName>
        <fullName evidence="1">C-type lectin domain-containing protein</fullName>
    </recommendedName>
</protein>
<gene>
    <name evidence="2" type="ORF">MNOR_LOCUS15693</name>
</gene>
<name>A0AAV2QTQ0_MEGNR</name>
<dbReference type="AlphaFoldDB" id="A0AAV2QTQ0"/>
<evidence type="ECO:0000313" key="2">
    <source>
        <dbReference type="EMBL" id="CAL4096311.1"/>
    </source>
</evidence>
<sequence length="243" mass="27380">ISDINKSGVDIHNQVSILAQSISDVKNDTFELNLLVESNNEITRLVKHIDQDVENGSSILLQEVKLGFEECKSLPNAISADVNNIIEQISTKIEQIDNNIIKAGCFESAGFFRMSNKCFKLFNDEKRSWEDANNQCKAHAMRLAEPADAVVVELRKYLLDKFGNGGIWIGAKADGSKYAWQDTRMTLRNDNHLWDPDMNPGSYTSTNYCLVMLVNNGKNYFPGQPYFPVECSGKYYTLCEAKC</sequence>
<accession>A0AAV2QTQ0</accession>
<feature type="non-terminal residue" evidence="2">
    <location>
        <position position="243"/>
    </location>
</feature>
<dbReference type="Pfam" id="PF00059">
    <property type="entry name" value="Lectin_C"/>
    <property type="match status" value="1"/>
</dbReference>
<organism evidence="2 3">
    <name type="scientific">Meganyctiphanes norvegica</name>
    <name type="common">Northern krill</name>
    <name type="synonym">Thysanopoda norvegica</name>
    <dbReference type="NCBI Taxonomy" id="48144"/>
    <lineage>
        <taxon>Eukaryota</taxon>
        <taxon>Metazoa</taxon>
        <taxon>Ecdysozoa</taxon>
        <taxon>Arthropoda</taxon>
        <taxon>Crustacea</taxon>
        <taxon>Multicrustacea</taxon>
        <taxon>Malacostraca</taxon>
        <taxon>Eumalacostraca</taxon>
        <taxon>Eucarida</taxon>
        <taxon>Euphausiacea</taxon>
        <taxon>Euphausiidae</taxon>
        <taxon>Meganyctiphanes</taxon>
    </lineage>
</organism>
<dbReference type="InterPro" id="IPR016186">
    <property type="entry name" value="C-type_lectin-like/link_sf"/>
</dbReference>
<feature type="domain" description="C-type lectin" evidence="1">
    <location>
        <begin position="114"/>
        <end position="240"/>
    </location>
</feature>
<reference evidence="2 3" key="1">
    <citation type="submission" date="2024-05" db="EMBL/GenBank/DDBJ databases">
        <authorList>
            <person name="Wallberg A."/>
        </authorList>
    </citation>
    <scope>NUCLEOTIDE SEQUENCE [LARGE SCALE GENOMIC DNA]</scope>
</reference>
<dbReference type="PROSITE" id="PS50041">
    <property type="entry name" value="C_TYPE_LECTIN_2"/>
    <property type="match status" value="1"/>
</dbReference>
<dbReference type="Gene3D" id="3.10.100.10">
    <property type="entry name" value="Mannose-Binding Protein A, subunit A"/>
    <property type="match status" value="1"/>
</dbReference>
<feature type="non-terminal residue" evidence="2">
    <location>
        <position position="1"/>
    </location>
</feature>
<dbReference type="Proteomes" id="UP001497623">
    <property type="component" value="Unassembled WGS sequence"/>
</dbReference>